<keyword evidence="2" id="KW-1185">Reference proteome</keyword>
<name>A0A6N8F8D2_9GAMM</name>
<protein>
    <recommendedName>
        <fullName evidence="3">Orphan protein</fullName>
    </recommendedName>
</protein>
<dbReference type="OrthoDB" id="5741133at2"/>
<evidence type="ECO:0000313" key="2">
    <source>
        <dbReference type="Proteomes" id="UP000439994"/>
    </source>
</evidence>
<reference evidence="1 2" key="1">
    <citation type="submission" date="2019-11" db="EMBL/GenBank/DDBJ databases">
        <title>P. haliotis isolates from Z. marina roots.</title>
        <authorList>
            <person name="Cohen M."/>
            <person name="Jospin G."/>
            <person name="Eisen J.A."/>
            <person name="Coil D.A."/>
        </authorList>
    </citation>
    <scope>NUCLEOTIDE SEQUENCE [LARGE SCALE GENOMIC DNA]</scope>
    <source>
        <strain evidence="1 2">UCD-MCMsp1aY</strain>
    </source>
</reference>
<organism evidence="1 2">
    <name type="scientific">Psychrosphaera haliotis</name>
    <dbReference type="NCBI Taxonomy" id="555083"/>
    <lineage>
        <taxon>Bacteria</taxon>
        <taxon>Pseudomonadati</taxon>
        <taxon>Pseudomonadota</taxon>
        <taxon>Gammaproteobacteria</taxon>
        <taxon>Alteromonadales</taxon>
        <taxon>Pseudoalteromonadaceae</taxon>
        <taxon>Psychrosphaera</taxon>
    </lineage>
</organism>
<dbReference type="RefSeq" id="WP_155695622.1">
    <property type="nucleotide sequence ID" value="NZ_WOCD01000003.1"/>
</dbReference>
<evidence type="ECO:0000313" key="1">
    <source>
        <dbReference type="EMBL" id="MUH72444.1"/>
    </source>
</evidence>
<evidence type="ECO:0008006" key="3">
    <source>
        <dbReference type="Google" id="ProtNLM"/>
    </source>
</evidence>
<dbReference type="EMBL" id="WOCD01000003">
    <property type="protein sequence ID" value="MUH72444.1"/>
    <property type="molecule type" value="Genomic_DNA"/>
</dbReference>
<sequence>MFRIITMVVVLLFSALPVNAHKMKSAFTIVLFNERTNHIEVMHRFMLHDAEEAAWQLFDAKADIIADDMTQAKFAAYVEEKFELRNSQNEALPLSLVGYQNDAGYFWVYQEIKMPKRLKGLAVRQDSLREIWDEQFNIVNIEGRGPATSLHFEGF</sequence>
<dbReference type="AlphaFoldDB" id="A0A6N8F8D2"/>
<dbReference type="Pfam" id="PF20420">
    <property type="entry name" value="DUF6702"/>
    <property type="match status" value="1"/>
</dbReference>
<comment type="caution">
    <text evidence="1">The sequence shown here is derived from an EMBL/GenBank/DDBJ whole genome shotgun (WGS) entry which is preliminary data.</text>
</comment>
<proteinExistence type="predicted"/>
<gene>
    <name evidence="1" type="ORF">GNP35_08080</name>
</gene>
<dbReference type="Proteomes" id="UP000439994">
    <property type="component" value="Unassembled WGS sequence"/>
</dbReference>
<dbReference type="InterPro" id="IPR046525">
    <property type="entry name" value="DUF6702"/>
</dbReference>
<accession>A0A6N8F8D2</accession>